<keyword evidence="1" id="KW-0489">Methyltransferase</keyword>
<name>A0A8S0PFZ0_OLEEU</name>
<dbReference type="GO" id="GO:0032259">
    <property type="term" value="P:methylation"/>
    <property type="evidence" value="ECO:0007669"/>
    <property type="project" value="UniProtKB-KW"/>
</dbReference>
<accession>A0A8S0PFZ0</accession>
<dbReference type="Proteomes" id="UP000594638">
    <property type="component" value="Unassembled WGS sequence"/>
</dbReference>
<sequence length="172" mass="19143">MKFLKISSLNILQTLEGIVGKDKLVASTYSPLLYTVVDLINVTKLDTEIESWLAAHKDEAFFSTNADVQASRKSAKLSRFSKSLVLMFWFMENSRGTTWLSTSKSNCLQNLPVYAAVDKRMLQIILTVVGNAVKFTKVGYVSIDISISTSSYLKYVIEQPATITIKSAEVSQ</sequence>
<comment type="caution">
    <text evidence="1">The sequence shown here is derived from an EMBL/GenBank/DDBJ whole genome shotgun (WGS) entry which is preliminary data.</text>
</comment>
<evidence type="ECO:0000313" key="2">
    <source>
        <dbReference type="Proteomes" id="UP000594638"/>
    </source>
</evidence>
<keyword evidence="1" id="KW-0808">Transferase</keyword>
<dbReference type="Gramene" id="OE9A095306T1">
    <property type="protein sequence ID" value="OE9A095306C1"/>
    <property type="gene ID" value="OE9A095306"/>
</dbReference>
<evidence type="ECO:0000313" key="1">
    <source>
        <dbReference type="EMBL" id="CAA2949345.1"/>
    </source>
</evidence>
<dbReference type="GO" id="GO:0008168">
    <property type="term" value="F:methyltransferase activity"/>
    <property type="evidence" value="ECO:0007669"/>
    <property type="project" value="UniProtKB-KW"/>
</dbReference>
<organism evidence="1 2">
    <name type="scientific">Olea europaea subsp. europaea</name>
    <dbReference type="NCBI Taxonomy" id="158383"/>
    <lineage>
        <taxon>Eukaryota</taxon>
        <taxon>Viridiplantae</taxon>
        <taxon>Streptophyta</taxon>
        <taxon>Embryophyta</taxon>
        <taxon>Tracheophyta</taxon>
        <taxon>Spermatophyta</taxon>
        <taxon>Magnoliopsida</taxon>
        <taxon>eudicotyledons</taxon>
        <taxon>Gunneridae</taxon>
        <taxon>Pentapetalae</taxon>
        <taxon>asterids</taxon>
        <taxon>lamiids</taxon>
        <taxon>Lamiales</taxon>
        <taxon>Oleaceae</taxon>
        <taxon>Oleeae</taxon>
        <taxon>Olea</taxon>
    </lineage>
</organism>
<gene>
    <name evidence="1" type="ORF">OLEA9_A095306</name>
</gene>
<dbReference type="EMBL" id="CACTIH010000072">
    <property type="protein sequence ID" value="CAA2949345.1"/>
    <property type="molecule type" value="Genomic_DNA"/>
</dbReference>
<proteinExistence type="predicted"/>
<dbReference type="AlphaFoldDB" id="A0A8S0PFZ0"/>
<reference evidence="1 2" key="1">
    <citation type="submission" date="2019-12" db="EMBL/GenBank/DDBJ databases">
        <authorList>
            <person name="Alioto T."/>
            <person name="Alioto T."/>
            <person name="Gomez Garrido J."/>
        </authorList>
    </citation>
    <scope>NUCLEOTIDE SEQUENCE [LARGE SCALE GENOMIC DNA]</scope>
</reference>
<keyword evidence="2" id="KW-1185">Reference proteome</keyword>
<protein>
    <submittedName>
        <fullName evidence="1">5-methyltetrahydropteroyltriglutamate--homocysteine methyltransferase</fullName>
    </submittedName>
</protein>
<dbReference type="OrthoDB" id="60033at2759"/>